<protein>
    <submittedName>
        <fullName evidence="2">Heme-binding protein</fullName>
    </submittedName>
</protein>
<feature type="region of interest" description="Disordered" evidence="1">
    <location>
        <begin position="1"/>
        <end position="65"/>
    </location>
</feature>
<accession>A0A4R8VYE7</accession>
<dbReference type="OrthoDB" id="2156220at2"/>
<dbReference type="SUPFAM" id="SSF55136">
    <property type="entry name" value="Probable bacterial effector-binding domain"/>
    <property type="match status" value="1"/>
</dbReference>
<comment type="caution">
    <text evidence="2">The sequence shown here is derived from an EMBL/GenBank/DDBJ whole genome shotgun (WGS) entry which is preliminary data.</text>
</comment>
<evidence type="ECO:0000256" key="1">
    <source>
        <dbReference type="SAM" id="MobiDB-lite"/>
    </source>
</evidence>
<proteinExistence type="predicted"/>
<dbReference type="Proteomes" id="UP000297907">
    <property type="component" value="Unassembled WGS sequence"/>
</dbReference>
<evidence type="ECO:0000313" key="3">
    <source>
        <dbReference type="Proteomes" id="UP000297907"/>
    </source>
</evidence>
<dbReference type="Pfam" id="PF04832">
    <property type="entry name" value="SOUL"/>
    <property type="match status" value="1"/>
</dbReference>
<dbReference type="Gene3D" id="3.20.80.10">
    <property type="entry name" value="Regulatory factor, effector binding domain"/>
    <property type="match status" value="1"/>
</dbReference>
<dbReference type="InterPro" id="IPR006917">
    <property type="entry name" value="SOUL_heme-bd"/>
</dbReference>
<keyword evidence="3" id="KW-1185">Reference proteome</keyword>
<dbReference type="EMBL" id="SOFL01000052">
    <property type="protein sequence ID" value="TFB97799.1"/>
    <property type="molecule type" value="Genomic_DNA"/>
</dbReference>
<sequence length="238" mass="26274">MPNRGREHAAQVRSRQEGIVVKKAWSRRHSQEGRVPPQAESPRPRHARVKGVSNPPPDRGSRITLPDMTEQQPYTVVRAFPGFDVRRYPDRVLVQVQVDGDFTRAASRGFRPIQDYLDGNNRSAATIPMAPPVLQEQTGESGHLISVALPGESDLDRVPVPLDETLRILVVPAHEAAVLRFGGGWSTKRFTDRGRALLGSLTAADLLPDGPVYFARFDPPFRPGLLGRNEALVRVTSA</sequence>
<dbReference type="AlphaFoldDB" id="A0A4R8VYE7"/>
<evidence type="ECO:0000313" key="2">
    <source>
        <dbReference type="EMBL" id="TFB97799.1"/>
    </source>
</evidence>
<dbReference type="PANTHER" id="PTHR11220">
    <property type="entry name" value="HEME-BINDING PROTEIN-RELATED"/>
    <property type="match status" value="1"/>
</dbReference>
<dbReference type="PANTHER" id="PTHR11220:SF1">
    <property type="entry name" value="HEME-BINDING PROTEIN 2"/>
    <property type="match status" value="1"/>
</dbReference>
<organism evidence="2 3">
    <name type="scientific">Cryobacterium adonitolivorans</name>
    <dbReference type="NCBI Taxonomy" id="1259189"/>
    <lineage>
        <taxon>Bacteria</taxon>
        <taxon>Bacillati</taxon>
        <taxon>Actinomycetota</taxon>
        <taxon>Actinomycetes</taxon>
        <taxon>Micrococcales</taxon>
        <taxon>Microbacteriaceae</taxon>
        <taxon>Cryobacterium</taxon>
    </lineage>
</organism>
<reference evidence="2 3" key="1">
    <citation type="submission" date="2019-03" db="EMBL/GenBank/DDBJ databases">
        <title>Genomics of glacier-inhabiting Cryobacterium strains.</title>
        <authorList>
            <person name="Liu Q."/>
            <person name="Xin Y.-H."/>
        </authorList>
    </citation>
    <scope>NUCLEOTIDE SEQUENCE [LARGE SCALE GENOMIC DNA]</scope>
    <source>
        <strain evidence="2 3">RHLS22-1</strain>
    </source>
</reference>
<dbReference type="InterPro" id="IPR011256">
    <property type="entry name" value="Reg_factor_effector_dom_sf"/>
</dbReference>
<feature type="compositionally biased region" description="Basic and acidic residues" evidence="1">
    <location>
        <begin position="1"/>
        <end position="16"/>
    </location>
</feature>
<gene>
    <name evidence="2" type="ORF">E3O42_15715</name>
</gene>
<name>A0A4R8VYE7_9MICO</name>